<feature type="transmembrane region" description="Helical" evidence="8">
    <location>
        <begin position="75"/>
        <end position="96"/>
    </location>
</feature>
<dbReference type="PANTHER" id="PTHR30269:SF37">
    <property type="entry name" value="MEMBRANE TRANSPORTER PROTEIN"/>
    <property type="match status" value="1"/>
</dbReference>
<feature type="transmembrane region" description="Helical" evidence="8">
    <location>
        <begin position="31"/>
        <end position="55"/>
    </location>
</feature>
<evidence type="ECO:0000256" key="7">
    <source>
        <dbReference type="ARBA" id="ARBA00023136"/>
    </source>
</evidence>
<dbReference type="EMBL" id="VHLG01000010">
    <property type="protein sequence ID" value="TPW29236.1"/>
    <property type="molecule type" value="Genomic_DNA"/>
</dbReference>
<keyword evidence="3" id="KW-0813">Transport</keyword>
<dbReference type="InterPro" id="IPR002781">
    <property type="entry name" value="TM_pro_TauE-like"/>
</dbReference>
<evidence type="ECO:0000256" key="4">
    <source>
        <dbReference type="ARBA" id="ARBA00022475"/>
    </source>
</evidence>
<sequence length="254" mass="26814">MGPERPAIVSILVSVAVILLAAAFRGVTGFGFALIAMIGLSPFFSASLLAPLVIASDLMVTGLILAERKGAPVDWPSFTLMFVFGIIGAAFGPLFAHAIDDDTAKFCIGLAVLAAALVSMVKKPPALLATPAAGMVASLIVGFLLSAFAAGGPIVVAWLLAKRLAPDRFRGTLALFFGLIDLMTLIMRFAYGTVPDGFAGQLVLFLPVTLAGYLIGLFAVRRMTSEHWRFFTRYGLFFIALIGALRAAVSAFRL</sequence>
<feature type="transmembrane region" description="Helical" evidence="8">
    <location>
        <begin position="103"/>
        <end position="121"/>
    </location>
</feature>
<evidence type="ECO:0000256" key="3">
    <source>
        <dbReference type="ARBA" id="ARBA00022448"/>
    </source>
</evidence>
<evidence type="ECO:0000256" key="8">
    <source>
        <dbReference type="RuleBase" id="RU363041"/>
    </source>
</evidence>
<accession>A0A506U7B3</accession>
<dbReference type="Pfam" id="PF01925">
    <property type="entry name" value="TauE"/>
    <property type="match status" value="1"/>
</dbReference>
<comment type="similarity">
    <text evidence="2 8">Belongs to the 4-toluene sulfonate uptake permease (TSUP) (TC 2.A.102) family.</text>
</comment>
<feature type="transmembrane region" description="Helical" evidence="8">
    <location>
        <begin position="173"/>
        <end position="191"/>
    </location>
</feature>
<evidence type="ECO:0000256" key="1">
    <source>
        <dbReference type="ARBA" id="ARBA00004651"/>
    </source>
</evidence>
<dbReference type="Proteomes" id="UP000318801">
    <property type="component" value="Unassembled WGS sequence"/>
</dbReference>
<evidence type="ECO:0000256" key="2">
    <source>
        <dbReference type="ARBA" id="ARBA00009142"/>
    </source>
</evidence>
<evidence type="ECO:0000313" key="10">
    <source>
        <dbReference type="Proteomes" id="UP000318801"/>
    </source>
</evidence>
<keyword evidence="7 8" id="KW-0472">Membrane</keyword>
<dbReference type="InterPro" id="IPR052017">
    <property type="entry name" value="TSUP"/>
</dbReference>
<protein>
    <recommendedName>
        <fullName evidence="8">Probable membrane transporter protein</fullName>
    </recommendedName>
</protein>
<keyword evidence="6 8" id="KW-1133">Transmembrane helix</keyword>
<keyword evidence="5 8" id="KW-0812">Transmembrane</keyword>
<dbReference type="GO" id="GO:0005886">
    <property type="term" value="C:plasma membrane"/>
    <property type="evidence" value="ECO:0007669"/>
    <property type="project" value="UniProtKB-SubCell"/>
</dbReference>
<evidence type="ECO:0000256" key="6">
    <source>
        <dbReference type="ARBA" id="ARBA00022989"/>
    </source>
</evidence>
<keyword evidence="10" id="KW-1185">Reference proteome</keyword>
<dbReference type="AlphaFoldDB" id="A0A506U7B3"/>
<comment type="caution">
    <text evidence="9">The sequence shown here is derived from an EMBL/GenBank/DDBJ whole genome shotgun (WGS) entry which is preliminary data.</text>
</comment>
<proteinExistence type="inferred from homology"/>
<gene>
    <name evidence="9" type="ORF">FJU08_15410</name>
</gene>
<name>A0A506U7B3_9HYPH</name>
<reference evidence="9 10" key="1">
    <citation type="submission" date="2019-06" db="EMBL/GenBank/DDBJ databases">
        <authorList>
            <person name="Li M."/>
        </authorList>
    </citation>
    <scope>NUCLEOTIDE SEQUENCE [LARGE SCALE GENOMIC DNA]</scope>
    <source>
        <strain evidence="9 10">BGMRC2036</strain>
    </source>
</reference>
<dbReference type="PANTHER" id="PTHR30269">
    <property type="entry name" value="TRANSMEMBRANE PROTEIN YFCA"/>
    <property type="match status" value="1"/>
</dbReference>
<evidence type="ECO:0000256" key="5">
    <source>
        <dbReference type="ARBA" id="ARBA00022692"/>
    </source>
</evidence>
<evidence type="ECO:0000313" key="9">
    <source>
        <dbReference type="EMBL" id="TPW29236.1"/>
    </source>
</evidence>
<dbReference type="OrthoDB" id="8005731at2"/>
<feature type="transmembrane region" description="Helical" evidence="8">
    <location>
        <begin position="6"/>
        <end position="24"/>
    </location>
</feature>
<organism evidence="9 10">
    <name type="scientific">Martelella alba</name>
    <dbReference type="NCBI Taxonomy" id="2590451"/>
    <lineage>
        <taxon>Bacteria</taxon>
        <taxon>Pseudomonadati</taxon>
        <taxon>Pseudomonadota</taxon>
        <taxon>Alphaproteobacteria</taxon>
        <taxon>Hyphomicrobiales</taxon>
        <taxon>Aurantimonadaceae</taxon>
        <taxon>Martelella</taxon>
    </lineage>
</organism>
<comment type="subcellular location">
    <subcellularLocation>
        <location evidence="1 8">Cell membrane</location>
        <topology evidence="1 8">Multi-pass membrane protein</topology>
    </subcellularLocation>
</comment>
<feature type="transmembrane region" description="Helical" evidence="8">
    <location>
        <begin position="133"/>
        <end position="161"/>
    </location>
</feature>
<feature type="transmembrane region" description="Helical" evidence="8">
    <location>
        <begin position="197"/>
        <end position="219"/>
    </location>
</feature>
<feature type="transmembrane region" description="Helical" evidence="8">
    <location>
        <begin position="231"/>
        <end position="252"/>
    </location>
</feature>
<keyword evidence="4 8" id="KW-1003">Cell membrane</keyword>